<reference evidence="5 6" key="1">
    <citation type="submission" date="2018-04" db="EMBL/GenBank/DDBJ databases">
        <title>The genome sequence of Caulobacter sp. 744.</title>
        <authorList>
            <person name="Gao J."/>
            <person name="Sun J."/>
        </authorList>
    </citation>
    <scope>NUCLEOTIDE SEQUENCE [LARGE SCALE GENOMIC DNA]</scope>
    <source>
        <strain evidence="5 6">774</strain>
    </source>
</reference>
<dbReference type="InterPro" id="IPR001375">
    <property type="entry name" value="Peptidase_S9_cat"/>
</dbReference>
<keyword evidence="3" id="KW-0732">Signal</keyword>
<dbReference type="Gene3D" id="3.40.50.1820">
    <property type="entry name" value="alpha/beta hydrolase"/>
    <property type="match status" value="1"/>
</dbReference>
<evidence type="ECO:0000259" key="4">
    <source>
        <dbReference type="Pfam" id="PF00326"/>
    </source>
</evidence>
<evidence type="ECO:0000256" key="2">
    <source>
        <dbReference type="SAM" id="MobiDB-lite"/>
    </source>
</evidence>
<dbReference type="RefSeq" id="WP_109455273.1">
    <property type="nucleotide sequence ID" value="NZ_QDKQ01000077.1"/>
</dbReference>
<dbReference type="PANTHER" id="PTHR42776:SF27">
    <property type="entry name" value="DIPEPTIDYL PEPTIDASE FAMILY MEMBER 6"/>
    <property type="match status" value="1"/>
</dbReference>
<dbReference type="SUPFAM" id="SSF53474">
    <property type="entry name" value="alpha/beta-Hydrolases"/>
    <property type="match status" value="1"/>
</dbReference>
<feature type="chain" id="PRO_5015675404" description="Peptidase S9 prolyl oligopeptidase catalytic domain-containing protein" evidence="3">
    <location>
        <begin position="21"/>
        <end position="816"/>
    </location>
</feature>
<dbReference type="Pfam" id="PF00326">
    <property type="entry name" value="Peptidase_S9"/>
    <property type="match status" value="1"/>
</dbReference>
<dbReference type="Gene3D" id="2.120.10.30">
    <property type="entry name" value="TolB, C-terminal domain"/>
    <property type="match status" value="2"/>
</dbReference>
<sequence length="816" mass="86862">MRTFAGVALACVLIGTQAQAGRPFTIDDQLALEDFGRAAFSPDGRWLIAERYGRYEDAPNFDHEFLDHATTSRIFVIDLRSSSAPRALLAEDPKAGDTFGAVSPDGSRLLVFRLKNHRREMGVATLATGAVSWSGLTVDPEVWTAQARWRNDHEVVAITRAPEAPSILLGAGWQTQARTAAAWAANGRGAYSGVVLGAGRFADLNPPPPDYGLAIYDTQTGRSRALAAGPFFELLISPNGKTVATSQEGELIQPDGAIGVVRFSSPHRRRRLALVDLDSGAVTRPCPACDLAPGTWAWSPDGKTLVAAARDGPAFDAPYGYWRFDVRGDWSIQAPALRVNMVMGGGIANLTGQVAWLGSDPAVLAKAADADRPDWWRLTSAGPVNLTRAFSPPQGRALAIDDNGLLISSGSGLVRLGRNGRAGIIVPTTIAWQTPRGLPGQVSDRVVGTLDAAARMMTPNGRSQPAAPIPPEAKLVATSPHGDAAAIVKDVHGVRTLTLYRPKAAPRPLLTINTGLSEVDFAQPVPVQHKGLHGEALTSWLYLPASHKPGDARPLIIVPYAGDRYDRPPAWFEPGTVSPLTNVQLMVAQGYAVLVPSLPIGLEDEPATGLAEAMLTVVDAAHAQHPAFSPNRLAVWGHSFGGWTALMVAVQSPRFKAVISSAPPADFITIHGNLRPASLAVPEVYMTLTGMQGWAEGGQGRMGATPWAALDRYVRNSPLFHLDKITAPVLLIYGDMDYDPTQVAAVFQGLSRQGKDAELLYYRGEGHVVANPANLRDLHQRAFAFLADALGPVSPPAGSEATEALDTASPAIRPSQ</sequence>
<dbReference type="OrthoDB" id="7201746at2"/>
<keyword evidence="6" id="KW-1185">Reference proteome</keyword>
<dbReference type="GO" id="GO:0004252">
    <property type="term" value="F:serine-type endopeptidase activity"/>
    <property type="evidence" value="ECO:0007669"/>
    <property type="project" value="TreeGrafter"/>
</dbReference>
<comment type="caution">
    <text evidence="5">The sequence shown here is derived from an EMBL/GenBank/DDBJ whole genome shotgun (WGS) entry which is preliminary data.</text>
</comment>
<name>A0A2T9JEG4_9CAUL</name>
<evidence type="ECO:0000313" key="5">
    <source>
        <dbReference type="EMBL" id="PVM82085.1"/>
    </source>
</evidence>
<proteinExistence type="predicted"/>
<dbReference type="Proteomes" id="UP000245073">
    <property type="component" value="Unassembled WGS sequence"/>
</dbReference>
<feature type="region of interest" description="Disordered" evidence="2">
    <location>
        <begin position="796"/>
        <end position="816"/>
    </location>
</feature>
<evidence type="ECO:0000256" key="1">
    <source>
        <dbReference type="ARBA" id="ARBA00022801"/>
    </source>
</evidence>
<protein>
    <recommendedName>
        <fullName evidence="4">Peptidase S9 prolyl oligopeptidase catalytic domain-containing protein</fullName>
    </recommendedName>
</protein>
<dbReference type="SUPFAM" id="SSF82171">
    <property type="entry name" value="DPP6 N-terminal domain-like"/>
    <property type="match status" value="1"/>
</dbReference>
<dbReference type="InterPro" id="IPR029058">
    <property type="entry name" value="AB_hydrolase_fold"/>
</dbReference>
<organism evidence="5 6">
    <name type="scientific">Caulobacter endophyticus</name>
    <dbReference type="NCBI Taxonomy" id="2172652"/>
    <lineage>
        <taxon>Bacteria</taxon>
        <taxon>Pseudomonadati</taxon>
        <taxon>Pseudomonadota</taxon>
        <taxon>Alphaproteobacteria</taxon>
        <taxon>Caulobacterales</taxon>
        <taxon>Caulobacteraceae</taxon>
        <taxon>Caulobacter</taxon>
    </lineage>
</organism>
<feature type="domain" description="Peptidase S9 prolyl oligopeptidase catalytic" evidence="4">
    <location>
        <begin position="612"/>
        <end position="791"/>
    </location>
</feature>
<dbReference type="EMBL" id="QDKQ01000077">
    <property type="protein sequence ID" value="PVM82085.1"/>
    <property type="molecule type" value="Genomic_DNA"/>
</dbReference>
<keyword evidence="1" id="KW-0378">Hydrolase</keyword>
<dbReference type="AlphaFoldDB" id="A0A2T9JEG4"/>
<evidence type="ECO:0000313" key="6">
    <source>
        <dbReference type="Proteomes" id="UP000245073"/>
    </source>
</evidence>
<evidence type="ECO:0000256" key="3">
    <source>
        <dbReference type="SAM" id="SignalP"/>
    </source>
</evidence>
<gene>
    <name evidence="5" type="ORF">DDF67_24040</name>
</gene>
<accession>A0A2T9JEG4</accession>
<dbReference type="InterPro" id="IPR011042">
    <property type="entry name" value="6-blade_b-propeller_TolB-like"/>
</dbReference>
<dbReference type="GO" id="GO:0006508">
    <property type="term" value="P:proteolysis"/>
    <property type="evidence" value="ECO:0007669"/>
    <property type="project" value="InterPro"/>
</dbReference>
<feature type="signal peptide" evidence="3">
    <location>
        <begin position="1"/>
        <end position="20"/>
    </location>
</feature>
<dbReference type="PANTHER" id="PTHR42776">
    <property type="entry name" value="SERINE PEPTIDASE S9 FAMILY MEMBER"/>
    <property type="match status" value="1"/>
</dbReference>